<dbReference type="EMBL" id="JBFSHR010000008">
    <property type="protein sequence ID" value="MEX6428955.1"/>
    <property type="molecule type" value="Genomic_DNA"/>
</dbReference>
<evidence type="ECO:0000313" key="13">
    <source>
        <dbReference type="EMBL" id="MEX6428955.1"/>
    </source>
</evidence>
<evidence type="ECO:0000313" key="14">
    <source>
        <dbReference type="Proteomes" id="UP001560267"/>
    </source>
</evidence>
<feature type="active site" description="Nucleophile" evidence="11">
    <location>
        <position position="87"/>
    </location>
</feature>
<gene>
    <name evidence="11 13" type="primary">hisH</name>
    <name evidence="13" type="ORF">AB6A68_03785</name>
</gene>
<dbReference type="SUPFAM" id="SSF52317">
    <property type="entry name" value="Class I glutamine amidotransferase-like"/>
    <property type="match status" value="1"/>
</dbReference>
<accession>A0ABV3Y0C5</accession>
<comment type="catalytic activity">
    <reaction evidence="10 11">
        <text>L-glutamine + H2O = L-glutamate + NH4(+)</text>
        <dbReference type="Rhea" id="RHEA:15889"/>
        <dbReference type="ChEBI" id="CHEBI:15377"/>
        <dbReference type="ChEBI" id="CHEBI:28938"/>
        <dbReference type="ChEBI" id="CHEBI:29985"/>
        <dbReference type="ChEBI" id="CHEBI:58359"/>
        <dbReference type="EC" id="3.5.1.2"/>
    </reaction>
</comment>
<dbReference type="InterPro" id="IPR017926">
    <property type="entry name" value="GATASE"/>
</dbReference>
<name>A0ABV3Y0C5_9ACTN</name>
<comment type="pathway">
    <text evidence="1 11">Amino-acid biosynthesis; L-histidine biosynthesis; L-histidine from 5-phospho-alpha-D-ribose 1-diphosphate: step 5/9.</text>
</comment>
<comment type="caution">
    <text evidence="13">The sequence shown here is derived from an EMBL/GenBank/DDBJ whole genome shotgun (WGS) entry which is preliminary data.</text>
</comment>
<evidence type="ECO:0000256" key="6">
    <source>
        <dbReference type="ARBA" id="ARBA00023102"/>
    </source>
</evidence>
<comment type="subcellular location">
    <subcellularLocation>
        <location evidence="11">Cytoplasm</location>
    </subcellularLocation>
</comment>
<dbReference type="EC" id="4.3.2.10" evidence="11"/>
<evidence type="ECO:0000256" key="9">
    <source>
        <dbReference type="ARBA" id="ARBA00047838"/>
    </source>
</evidence>
<dbReference type="PANTHER" id="PTHR42701">
    <property type="entry name" value="IMIDAZOLE GLYCEROL PHOSPHATE SYNTHASE SUBUNIT HISH"/>
    <property type="match status" value="1"/>
</dbReference>
<keyword evidence="3 11" id="KW-0028">Amino-acid biosynthesis</keyword>
<dbReference type="Gene3D" id="3.40.50.880">
    <property type="match status" value="1"/>
</dbReference>
<dbReference type="InterPro" id="IPR029062">
    <property type="entry name" value="Class_I_gatase-like"/>
</dbReference>
<dbReference type="Pfam" id="PF00117">
    <property type="entry name" value="GATase"/>
    <property type="match status" value="1"/>
</dbReference>
<reference evidence="13 14" key="1">
    <citation type="submission" date="2024-07" db="EMBL/GenBank/DDBJ databases">
        <title>Draft Genome Sequence of Ferrimicrobium acidiphilum Strain YE2023, Isolated from a Pulp of Bioleach Reactor.</title>
        <authorList>
            <person name="Elkina Y.A."/>
            <person name="Bulaeva A.G."/>
            <person name="Beletsky A.V."/>
            <person name="Mardanov A.V."/>
        </authorList>
    </citation>
    <scope>NUCLEOTIDE SEQUENCE [LARGE SCALE GENOMIC DNA]</scope>
    <source>
        <strain evidence="13 14">YE2023</strain>
    </source>
</reference>
<evidence type="ECO:0000256" key="3">
    <source>
        <dbReference type="ARBA" id="ARBA00022605"/>
    </source>
</evidence>
<dbReference type="Proteomes" id="UP001560267">
    <property type="component" value="Unassembled WGS sequence"/>
</dbReference>
<dbReference type="PANTHER" id="PTHR42701:SF1">
    <property type="entry name" value="IMIDAZOLE GLYCEROL PHOSPHATE SYNTHASE SUBUNIT HISH"/>
    <property type="match status" value="1"/>
</dbReference>
<keyword evidence="6 11" id="KW-0368">Histidine biosynthesis</keyword>
<dbReference type="PROSITE" id="PS51273">
    <property type="entry name" value="GATASE_TYPE_1"/>
    <property type="match status" value="1"/>
</dbReference>
<keyword evidence="14" id="KW-1185">Reference proteome</keyword>
<comment type="subunit">
    <text evidence="2 11">Heterodimer of HisH and HisF.</text>
</comment>
<evidence type="ECO:0000256" key="10">
    <source>
        <dbReference type="ARBA" id="ARBA00049534"/>
    </source>
</evidence>
<keyword evidence="11" id="KW-0963">Cytoplasm</keyword>
<keyword evidence="4 11" id="KW-0378">Hydrolase</keyword>
<dbReference type="HAMAP" id="MF_00278">
    <property type="entry name" value="HisH"/>
    <property type="match status" value="1"/>
</dbReference>
<evidence type="ECO:0000256" key="4">
    <source>
        <dbReference type="ARBA" id="ARBA00022801"/>
    </source>
</evidence>
<sequence>MSADPGLGEVAIVDYGIGNLGSLANALERLEYRPVLVDEPQRLVDFDRVILPGVGHFGACALRVRQTGFEPALVERVQEGRWLLGICVGMQLLFEGSDESEIPGLSLLSGKVERMSKVVRLPEMQWNRLVFDGARHPVFARSSGDVWVYFVHSYAVRESQHAIAWEDYGLRYVAAVAKGPLLGVQFHPEKSGKSGLRVLAGALNLEGEGV</sequence>
<protein>
    <recommendedName>
        <fullName evidence="11">Imidazole glycerol phosphate synthase subunit HisH</fullName>
        <ecNumber evidence="11">4.3.2.10</ecNumber>
    </recommendedName>
    <alternativeName>
        <fullName evidence="11">IGP synthase glutaminase subunit</fullName>
        <ecNumber evidence="11">3.5.1.2</ecNumber>
    </alternativeName>
    <alternativeName>
        <fullName evidence="11">IGP synthase subunit HisH</fullName>
    </alternativeName>
    <alternativeName>
        <fullName evidence="11">ImGP synthase subunit HisH</fullName>
        <shortName evidence="11">IGPS subunit HisH</shortName>
    </alternativeName>
</protein>
<feature type="active site" evidence="11">
    <location>
        <position position="189"/>
    </location>
</feature>
<evidence type="ECO:0000256" key="8">
    <source>
        <dbReference type="ARBA" id="ARBA00025299"/>
    </source>
</evidence>
<evidence type="ECO:0000256" key="2">
    <source>
        <dbReference type="ARBA" id="ARBA00011152"/>
    </source>
</evidence>
<dbReference type="NCBIfam" id="TIGR01855">
    <property type="entry name" value="IMP_synth_hisH"/>
    <property type="match status" value="1"/>
</dbReference>
<evidence type="ECO:0000256" key="7">
    <source>
        <dbReference type="ARBA" id="ARBA00023239"/>
    </source>
</evidence>
<keyword evidence="7 11" id="KW-0456">Lyase</keyword>
<comment type="catalytic activity">
    <reaction evidence="9 11">
        <text>5-[(5-phospho-1-deoxy-D-ribulos-1-ylimino)methylamino]-1-(5-phospho-beta-D-ribosyl)imidazole-4-carboxamide + L-glutamine = D-erythro-1-(imidazol-4-yl)glycerol 3-phosphate + 5-amino-1-(5-phospho-beta-D-ribosyl)imidazole-4-carboxamide + L-glutamate + H(+)</text>
        <dbReference type="Rhea" id="RHEA:24793"/>
        <dbReference type="ChEBI" id="CHEBI:15378"/>
        <dbReference type="ChEBI" id="CHEBI:29985"/>
        <dbReference type="ChEBI" id="CHEBI:58278"/>
        <dbReference type="ChEBI" id="CHEBI:58359"/>
        <dbReference type="ChEBI" id="CHEBI:58475"/>
        <dbReference type="ChEBI" id="CHEBI:58525"/>
        <dbReference type="EC" id="4.3.2.10"/>
    </reaction>
</comment>
<comment type="function">
    <text evidence="8 11">IGPS catalyzes the conversion of PRFAR and glutamine to IGP, AICAR and glutamate. The HisH subunit catalyzes the hydrolysis of glutamine to glutamate and ammonia as part of the synthesis of IGP and AICAR. The resulting ammonia molecule is channeled to the active site of HisF.</text>
</comment>
<dbReference type="InterPro" id="IPR010139">
    <property type="entry name" value="Imidazole-glycPsynth_HisH"/>
</dbReference>
<evidence type="ECO:0000256" key="11">
    <source>
        <dbReference type="HAMAP-Rule" id="MF_00278"/>
    </source>
</evidence>
<proteinExistence type="inferred from homology"/>
<dbReference type="GO" id="GO:0016829">
    <property type="term" value="F:lyase activity"/>
    <property type="evidence" value="ECO:0007669"/>
    <property type="project" value="UniProtKB-KW"/>
</dbReference>
<dbReference type="CDD" id="cd01748">
    <property type="entry name" value="GATase1_IGP_Synthase"/>
    <property type="match status" value="1"/>
</dbReference>
<feature type="domain" description="Glutamine amidotransferase" evidence="12">
    <location>
        <begin position="12"/>
        <end position="193"/>
    </location>
</feature>
<dbReference type="EC" id="3.5.1.2" evidence="11"/>
<evidence type="ECO:0000259" key="12">
    <source>
        <dbReference type="Pfam" id="PF00117"/>
    </source>
</evidence>
<feature type="active site" evidence="11">
    <location>
        <position position="187"/>
    </location>
</feature>
<organism evidence="13 14">
    <name type="scientific">Ferrimicrobium acidiphilum</name>
    <dbReference type="NCBI Taxonomy" id="121039"/>
    <lineage>
        <taxon>Bacteria</taxon>
        <taxon>Bacillati</taxon>
        <taxon>Actinomycetota</taxon>
        <taxon>Acidimicrobiia</taxon>
        <taxon>Acidimicrobiales</taxon>
        <taxon>Acidimicrobiaceae</taxon>
        <taxon>Ferrimicrobium</taxon>
    </lineage>
</organism>
<dbReference type="PIRSF" id="PIRSF000495">
    <property type="entry name" value="Amidotransf_hisH"/>
    <property type="match status" value="1"/>
</dbReference>
<evidence type="ECO:0000256" key="1">
    <source>
        <dbReference type="ARBA" id="ARBA00005091"/>
    </source>
</evidence>
<evidence type="ECO:0000256" key="5">
    <source>
        <dbReference type="ARBA" id="ARBA00022962"/>
    </source>
</evidence>
<keyword evidence="5 11" id="KW-0315">Glutamine amidotransferase</keyword>